<evidence type="ECO:0000259" key="2">
    <source>
        <dbReference type="Pfam" id="PF19187"/>
    </source>
</evidence>
<feature type="domain" description="PafC HTH" evidence="2">
    <location>
        <begin position="17"/>
        <end position="140"/>
    </location>
</feature>
<evidence type="ECO:0000259" key="3">
    <source>
        <dbReference type="Pfam" id="PF25583"/>
    </source>
</evidence>
<evidence type="ECO:0000259" key="1">
    <source>
        <dbReference type="Pfam" id="PF13280"/>
    </source>
</evidence>
<dbReference type="InterPro" id="IPR028349">
    <property type="entry name" value="PafC-like"/>
</dbReference>
<dbReference type="PANTHER" id="PTHR34580:SF1">
    <property type="entry name" value="PROTEIN PAFC"/>
    <property type="match status" value="1"/>
</dbReference>
<protein>
    <submittedName>
        <fullName evidence="4">Unannotated protein</fullName>
    </submittedName>
</protein>
<dbReference type="PROSITE" id="PS52050">
    <property type="entry name" value="WYL"/>
    <property type="match status" value="1"/>
</dbReference>
<reference evidence="4" key="1">
    <citation type="submission" date="2020-05" db="EMBL/GenBank/DDBJ databases">
        <authorList>
            <person name="Chiriac C."/>
            <person name="Salcher M."/>
            <person name="Ghai R."/>
            <person name="Kavagutti S V."/>
        </authorList>
    </citation>
    <scope>NUCLEOTIDE SEQUENCE</scope>
</reference>
<dbReference type="Pfam" id="PF19187">
    <property type="entry name" value="HTH_PafC"/>
    <property type="match status" value="1"/>
</dbReference>
<dbReference type="Pfam" id="PF13280">
    <property type="entry name" value="WYL"/>
    <property type="match status" value="1"/>
</dbReference>
<organism evidence="4">
    <name type="scientific">freshwater metagenome</name>
    <dbReference type="NCBI Taxonomy" id="449393"/>
    <lineage>
        <taxon>unclassified sequences</taxon>
        <taxon>metagenomes</taxon>
        <taxon>ecological metagenomes</taxon>
    </lineage>
</organism>
<accession>A0A6J6RX97</accession>
<gene>
    <name evidence="4" type="ORF">UFOPK2761_00238</name>
</gene>
<dbReference type="AlphaFoldDB" id="A0A6J6RX97"/>
<sequence length="348" mass="37709">MSPAGPTSAAPGPGARDQVARLLMLVPYLHARGTVHLDEAARTLGTTPKQLLKDLKVLLMCGLPGGYPDDLIDVDLDALEEPEGDGVIRVSNADYLARPLRLTPTEASAVIVALRALRNSAGTTHGTREVLDRALAKLEAAAAHGGVAQIDPGQGVEDADVALLARRLQEAADAGRQVRLRYVVPSRDEETERVVDPHRVVRAQEGGRAGQGYAYLDAWCHRAGAPRLFRLDRVTEAAVLDTPVATEPPAPRDLDAGLLGEDETVLVTLLLDHQARWVVDYYPVLATREVSDERLEVDLRVADVRWLNRLLLRLAPHASVVRPAEFTDSFRAAARSALGLYSEQHVDS</sequence>
<dbReference type="EMBL" id="CAEZYQ010000001">
    <property type="protein sequence ID" value="CAB4726958.1"/>
    <property type="molecule type" value="Genomic_DNA"/>
</dbReference>
<feature type="domain" description="WCX" evidence="3">
    <location>
        <begin position="264"/>
        <end position="338"/>
    </location>
</feature>
<dbReference type="InterPro" id="IPR043839">
    <property type="entry name" value="PafC_HTH"/>
</dbReference>
<dbReference type="InterPro" id="IPR026881">
    <property type="entry name" value="WYL_dom"/>
</dbReference>
<dbReference type="Pfam" id="PF25583">
    <property type="entry name" value="WCX"/>
    <property type="match status" value="1"/>
</dbReference>
<dbReference type="PIRSF" id="PIRSF016838">
    <property type="entry name" value="PafC"/>
    <property type="match status" value="1"/>
</dbReference>
<dbReference type="PANTHER" id="PTHR34580">
    <property type="match status" value="1"/>
</dbReference>
<name>A0A6J6RX97_9ZZZZ</name>
<proteinExistence type="predicted"/>
<evidence type="ECO:0000313" key="4">
    <source>
        <dbReference type="EMBL" id="CAB4726958.1"/>
    </source>
</evidence>
<dbReference type="InterPro" id="IPR057727">
    <property type="entry name" value="WCX_dom"/>
</dbReference>
<dbReference type="InterPro" id="IPR051534">
    <property type="entry name" value="CBASS_pafABC_assoc_protein"/>
</dbReference>
<feature type="domain" description="WYL" evidence="1">
    <location>
        <begin position="166"/>
        <end position="238"/>
    </location>
</feature>